<dbReference type="EMBL" id="BGPR01035054">
    <property type="protein sequence ID" value="GBO09709.1"/>
    <property type="molecule type" value="Genomic_DNA"/>
</dbReference>
<proteinExistence type="predicted"/>
<accession>A0A4Y2U9L4</accession>
<evidence type="ECO:0000313" key="1">
    <source>
        <dbReference type="EMBL" id="GBO09709.1"/>
    </source>
</evidence>
<protein>
    <submittedName>
        <fullName evidence="1">Uncharacterized protein</fullName>
    </submittedName>
</protein>
<gene>
    <name evidence="1" type="ORF">AVEN_11197_1</name>
</gene>
<evidence type="ECO:0000313" key="2">
    <source>
        <dbReference type="Proteomes" id="UP000499080"/>
    </source>
</evidence>
<name>A0A4Y2U9L4_ARAVE</name>
<dbReference type="AlphaFoldDB" id="A0A4Y2U9L4"/>
<reference evidence="1 2" key="1">
    <citation type="journal article" date="2019" name="Sci. Rep.">
        <title>Orb-weaving spider Araneus ventricosus genome elucidates the spidroin gene catalogue.</title>
        <authorList>
            <person name="Kono N."/>
            <person name="Nakamura H."/>
            <person name="Ohtoshi R."/>
            <person name="Moran D.A.P."/>
            <person name="Shinohara A."/>
            <person name="Yoshida Y."/>
            <person name="Fujiwara M."/>
            <person name="Mori M."/>
            <person name="Tomita M."/>
            <person name="Arakawa K."/>
        </authorList>
    </citation>
    <scope>NUCLEOTIDE SEQUENCE [LARGE SCALE GENOMIC DNA]</scope>
</reference>
<keyword evidence="2" id="KW-1185">Reference proteome</keyword>
<comment type="caution">
    <text evidence="1">The sequence shown here is derived from an EMBL/GenBank/DDBJ whole genome shotgun (WGS) entry which is preliminary data.</text>
</comment>
<dbReference type="Proteomes" id="UP000499080">
    <property type="component" value="Unassembled WGS sequence"/>
</dbReference>
<organism evidence="1 2">
    <name type="scientific">Araneus ventricosus</name>
    <name type="common">Orbweaver spider</name>
    <name type="synonym">Epeira ventricosa</name>
    <dbReference type="NCBI Taxonomy" id="182803"/>
    <lineage>
        <taxon>Eukaryota</taxon>
        <taxon>Metazoa</taxon>
        <taxon>Ecdysozoa</taxon>
        <taxon>Arthropoda</taxon>
        <taxon>Chelicerata</taxon>
        <taxon>Arachnida</taxon>
        <taxon>Araneae</taxon>
        <taxon>Araneomorphae</taxon>
        <taxon>Entelegynae</taxon>
        <taxon>Araneoidea</taxon>
        <taxon>Araneidae</taxon>
        <taxon>Araneus</taxon>
    </lineage>
</organism>
<sequence>MESGFFALRRFPPAAPSLQIELGLVRVALSSLRPDLSGSIRNRISQVSNIFKGMRHYRSIDDPQARSRGIAWPSKLWFTCVALRLFQLTPSTPH</sequence>